<comment type="caution">
    <text evidence="3">The sequence shown here is derived from an EMBL/GenBank/DDBJ whole genome shotgun (WGS) entry which is preliminary data.</text>
</comment>
<keyword evidence="4" id="KW-1185">Reference proteome</keyword>
<feature type="signal peptide" evidence="2">
    <location>
        <begin position="1"/>
        <end position="24"/>
    </location>
</feature>
<feature type="chain" id="PRO_5047404906" evidence="2">
    <location>
        <begin position="25"/>
        <end position="81"/>
    </location>
</feature>
<organism evidence="3 4">
    <name type="scientific">Streptomyces wadayamensis</name>
    <dbReference type="NCBI Taxonomy" id="141454"/>
    <lineage>
        <taxon>Bacteria</taxon>
        <taxon>Bacillati</taxon>
        <taxon>Actinomycetota</taxon>
        <taxon>Actinomycetes</taxon>
        <taxon>Kitasatosporales</taxon>
        <taxon>Streptomycetaceae</taxon>
        <taxon>Streptomyces</taxon>
    </lineage>
</organism>
<evidence type="ECO:0000256" key="1">
    <source>
        <dbReference type="SAM" id="MobiDB-lite"/>
    </source>
</evidence>
<proteinExistence type="predicted"/>
<dbReference type="Proteomes" id="UP000027443">
    <property type="component" value="Unassembled WGS sequence"/>
</dbReference>
<sequence length="81" mass="8493">MHRKISVPWAAAAILFAAAHPAAAQPARPEVFSTGGDAVHISSTPPRTASGHGWWVDKNSIGTGDSPNKLYTPDVQRTCSA</sequence>
<keyword evidence="2" id="KW-0732">Signal</keyword>
<evidence type="ECO:0000313" key="3">
    <source>
        <dbReference type="EMBL" id="KDR61751.1"/>
    </source>
</evidence>
<dbReference type="EMBL" id="JHDU01000025">
    <property type="protein sequence ID" value="KDR61751.1"/>
    <property type="molecule type" value="Genomic_DNA"/>
</dbReference>
<protein>
    <submittedName>
        <fullName evidence="3">Uncharacterized protein</fullName>
    </submittedName>
</protein>
<gene>
    <name evidence="3" type="ORF">DC60_12380</name>
</gene>
<reference evidence="3 4" key="1">
    <citation type="submission" date="2014-03" db="EMBL/GenBank/DDBJ databases">
        <title>Genome Sequence of Streptomyces wadayamensis A23 strain, an endophytic actinobacteria from Citrus reticulata.</title>
        <authorList>
            <person name="de Oliveira L.G."/>
            <person name="Tormet G.D."/>
            <person name="Marcon J."/>
            <person name="Samborsky M."/>
            <person name="Araujo W.L."/>
            <person name="de Azevedo J.L."/>
        </authorList>
    </citation>
    <scope>NUCLEOTIDE SEQUENCE [LARGE SCALE GENOMIC DNA]</scope>
    <source>
        <strain evidence="3 4">A23</strain>
    </source>
</reference>
<feature type="region of interest" description="Disordered" evidence="1">
    <location>
        <begin position="35"/>
        <end position="55"/>
    </location>
</feature>
<evidence type="ECO:0000256" key="2">
    <source>
        <dbReference type="SAM" id="SignalP"/>
    </source>
</evidence>
<name>A0ABR4S7X4_9ACTN</name>
<accession>A0ABR4S7X4</accession>
<dbReference type="RefSeq" id="WP_049978246.1">
    <property type="nucleotide sequence ID" value="NZ_JHDU01000025.1"/>
</dbReference>
<evidence type="ECO:0000313" key="4">
    <source>
        <dbReference type="Proteomes" id="UP000027443"/>
    </source>
</evidence>